<evidence type="ECO:0000259" key="1">
    <source>
        <dbReference type="Pfam" id="PF07883"/>
    </source>
</evidence>
<sequence length="114" mass="11800">MEILSFDGLAGRPVEAFGSVGVTAQAVFRSEAVGVTVLRVAAGGEVGRHPAPVDQLLVVMQGHGVVQADDGDGESVRAGQAVVWRAGEEHTTRAVDDLTAVVIELAATPQSRQQ</sequence>
<feature type="domain" description="Cupin type-2" evidence="1">
    <location>
        <begin position="38"/>
        <end position="103"/>
    </location>
</feature>
<dbReference type="RefSeq" id="WP_071808211.1">
    <property type="nucleotide sequence ID" value="NZ_MEIA01000374.1"/>
</dbReference>
<protein>
    <recommendedName>
        <fullName evidence="1">Cupin type-2 domain-containing protein</fullName>
    </recommendedName>
</protein>
<dbReference type="InterPro" id="IPR011051">
    <property type="entry name" value="RmlC_Cupin_sf"/>
</dbReference>
<keyword evidence="3" id="KW-1185">Reference proteome</keyword>
<accession>A0A1K0FEM7</accession>
<comment type="caution">
    <text evidence="2">The sequence shown here is derived from an EMBL/GenBank/DDBJ whole genome shotgun (WGS) entry which is preliminary data.</text>
</comment>
<dbReference type="Pfam" id="PF07883">
    <property type="entry name" value="Cupin_2"/>
    <property type="match status" value="1"/>
</dbReference>
<evidence type="ECO:0000313" key="3">
    <source>
        <dbReference type="Proteomes" id="UP000182486"/>
    </source>
</evidence>
<dbReference type="Gene3D" id="2.60.120.10">
    <property type="entry name" value="Jelly Rolls"/>
    <property type="match status" value="1"/>
</dbReference>
<dbReference type="InterPro" id="IPR014710">
    <property type="entry name" value="RmlC-like_jellyroll"/>
</dbReference>
<name>A0A1K0FEM7_9ACTN</name>
<reference evidence="2 3" key="1">
    <citation type="submission" date="2016-09" db="EMBL/GenBank/DDBJ databases">
        <title>Couchioplanes caeruleus draft genome sequence.</title>
        <authorList>
            <person name="Sheehan J."/>
            <person name="Caffrey P."/>
        </authorList>
    </citation>
    <scope>NUCLEOTIDE SEQUENCE [LARGE SCALE GENOMIC DNA]</scope>
    <source>
        <strain evidence="2 3">DSM 43634</strain>
    </source>
</reference>
<organism evidence="2 3">
    <name type="scientific">Couchioplanes caeruleus subsp. caeruleus</name>
    <dbReference type="NCBI Taxonomy" id="56427"/>
    <lineage>
        <taxon>Bacteria</taxon>
        <taxon>Bacillati</taxon>
        <taxon>Actinomycetota</taxon>
        <taxon>Actinomycetes</taxon>
        <taxon>Micromonosporales</taxon>
        <taxon>Micromonosporaceae</taxon>
        <taxon>Couchioplanes</taxon>
    </lineage>
</organism>
<dbReference type="SUPFAM" id="SSF51182">
    <property type="entry name" value="RmlC-like cupins"/>
    <property type="match status" value="1"/>
</dbReference>
<dbReference type="AlphaFoldDB" id="A0A1K0FEM7"/>
<evidence type="ECO:0000313" key="2">
    <source>
        <dbReference type="EMBL" id="OJF11281.1"/>
    </source>
</evidence>
<dbReference type="EMBL" id="MEIA01000374">
    <property type="protein sequence ID" value="OJF11281.1"/>
    <property type="molecule type" value="Genomic_DNA"/>
</dbReference>
<dbReference type="InterPro" id="IPR013096">
    <property type="entry name" value="Cupin_2"/>
</dbReference>
<dbReference type="Proteomes" id="UP000182486">
    <property type="component" value="Unassembled WGS sequence"/>
</dbReference>
<proteinExistence type="predicted"/>
<gene>
    <name evidence="2" type="ORF">BG844_27260</name>
</gene>